<sequence length="121" mass="13679">MACSEGRKIPQFSNRCFSLVARSEPNSQKHLVGLLTVAQKVLLQKAIRDFQQTEPFSPKTTTSESIPARKTRKHTVQVKMNNAVFGKENTNQYMTHKVVRSEIPFPSGQINTKQPHILKTS</sequence>
<accession>A0AAV4SZY3</accession>
<dbReference type="EMBL" id="BPLR01010132">
    <property type="protein sequence ID" value="GIY37173.1"/>
    <property type="molecule type" value="Genomic_DNA"/>
</dbReference>
<dbReference type="Proteomes" id="UP001054945">
    <property type="component" value="Unassembled WGS sequence"/>
</dbReference>
<evidence type="ECO:0000313" key="3">
    <source>
        <dbReference type="Proteomes" id="UP001054945"/>
    </source>
</evidence>
<reference evidence="2 3" key="1">
    <citation type="submission" date="2021-06" db="EMBL/GenBank/DDBJ databases">
        <title>Caerostris extrusa draft genome.</title>
        <authorList>
            <person name="Kono N."/>
            <person name="Arakawa K."/>
        </authorList>
    </citation>
    <scope>NUCLEOTIDE SEQUENCE [LARGE SCALE GENOMIC DNA]</scope>
</reference>
<gene>
    <name evidence="2" type="ORF">CEXT_272601</name>
</gene>
<keyword evidence="3" id="KW-1185">Reference proteome</keyword>
<feature type="compositionally biased region" description="Polar residues" evidence="1">
    <location>
        <begin position="54"/>
        <end position="65"/>
    </location>
</feature>
<dbReference type="AlphaFoldDB" id="A0AAV4SZY3"/>
<comment type="caution">
    <text evidence="2">The sequence shown here is derived from an EMBL/GenBank/DDBJ whole genome shotgun (WGS) entry which is preliminary data.</text>
</comment>
<organism evidence="2 3">
    <name type="scientific">Caerostris extrusa</name>
    <name type="common">Bark spider</name>
    <name type="synonym">Caerostris bankana</name>
    <dbReference type="NCBI Taxonomy" id="172846"/>
    <lineage>
        <taxon>Eukaryota</taxon>
        <taxon>Metazoa</taxon>
        <taxon>Ecdysozoa</taxon>
        <taxon>Arthropoda</taxon>
        <taxon>Chelicerata</taxon>
        <taxon>Arachnida</taxon>
        <taxon>Araneae</taxon>
        <taxon>Araneomorphae</taxon>
        <taxon>Entelegynae</taxon>
        <taxon>Araneoidea</taxon>
        <taxon>Araneidae</taxon>
        <taxon>Caerostris</taxon>
    </lineage>
</organism>
<protein>
    <submittedName>
        <fullName evidence="2">Uncharacterized protein</fullName>
    </submittedName>
</protein>
<name>A0AAV4SZY3_CAEEX</name>
<proteinExistence type="predicted"/>
<evidence type="ECO:0000313" key="2">
    <source>
        <dbReference type="EMBL" id="GIY37173.1"/>
    </source>
</evidence>
<evidence type="ECO:0000256" key="1">
    <source>
        <dbReference type="SAM" id="MobiDB-lite"/>
    </source>
</evidence>
<feature type="region of interest" description="Disordered" evidence="1">
    <location>
        <begin position="54"/>
        <end position="74"/>
    </location>
</feature>